<dbReference type="PANTHER" id="PTHR36449">
    <property type="entry name" value="ACETYLTRANSFERASE-RELATED"/>
    <property type="match status" value="1"/>
</dbReference>
<evidence type="ECO:0000256" key="1">
    <source>
        <dbReference type="ARBA" id="ARBA00022649"/>
    </source>
</evidence>
<dbReference type="InterPro" id="IPR016181">
    <property type="entry name" value="Acyl_CoA_acyltransferase"/>
</dbReference>
<dbReference type="PANTHER" id="PTHR36449:SF1">
    <property type="entry name" value="ACETYLTRANSFERASE"/>
    <property type="match status" value="1"/>
</dbReference>
<evidence type="ECO:0000256" key="2">
    <source>
        <dbReference type="ARBA" id="ARBA00022679"/>
    </source>
</evidence>
<name>A0ABQ2HIR7_9BACT</name>
<comment type="caution">
    <text evidence="4">The sequence shown here is derived from an EMBL/GenBank/DDBJ whole genome shotgun (WGS) entry which is preliminary data.</text>
</comment>
<dbReference type="RefSeq" id="WP_019942585.1">
    <property type="nucleotide sequence ID" value="NZ_BMLI01000001.1"/>
</dbReference>
<organism evidence="4 5">
    <name type="scientific">Dyadobacter beijingensis</name>
    <dbReference type="NCBI Taxonomy" id="365489"/>
    <lineage>
        <taxon>Bacteria</taxon>
        <taxon>Pseudomonadati</taxon>
        <taxon>Bacteroidota</taxon>
        <taxon>Cytophagia</taxon>
        <taxon>Cytophagales</taxon>
        <taxon>Spirosomataceae</taxon>
        <taxon>Dyadobacter</taxon>
    </lineage>
</organism>
<keyword evidence="1" id="KW-1277">Toxin-antitoxin system</keyword>
<evidence type="ECO:0000313" key="4">
    <source>
        <dbReference type="EMBL" id="GGM81970.1"/>
    </source>
</evidence>
<keyword evidence="5" id="KW-1185">Reference proteome</keyword>
<dbReference type="Proteomes" id="UP000632339">
    <property type="component" value="Unassembled WGS sequence"/>
</dbReference>
<dbReference type="SUPFAM" id="SSF55729">
    <property type="entry name" value="Acyl-CoA N-acyltransferases (Nat)"/>
    <property type="match status" value="1"/>
</dbReference>
<evidence type="ECO:0000256" key="3">
    <source>
        <dbReference type="ARBA" id="ARBA00023315"/>
    </source>
</evidence>
<keyword evidence="2" id="KW-0808">Transferase</keyword>
<evidence type="ECO:0000313" key="5">
    <source>
        <dbReference type="Proteomes" id="UP000632339"/>
    </source>
</evidence>
<dbReference type="EMBL" id="BMLI01000001">
    <property type="protein sequence ID" value="GGM81970.1"/>
    <property type="molecule type" value="Genomic_DNA"/>
</dbReference>
<sequence>MKLKISLLTSSCKRENFDCGKDPLNNYIKKQASQDVRRLLSACYVLTNAEDEVKGYYTLSSASIPRDGMPENLLSKLPKAYTEFPATLLGRLGIDNTLQGNGRGSALLFHALKKALANADSVGSLAVVVDPLDEEAREFYRRKEFIDIPGSGRMFMLMSTIQKQVDDEENLIALLQEGVKHD</sequence>
<reference evidence="5" key="1">
    <citation type="journal article" date="2019" name="Int. J. Syst. Evol. Microbiol.">
        <title>The Global Catalogue of Microorganisms (GCM) 10K type strain sequencing project: providing services to taxonomists for standard genome sequencing and annotation.</title>
        <authorList>
            <consortium name="The Broad Institute Genomics Platform"/>
            <consortium name="The Broad Institute Genome Sequencing Center for Infectious Disease"/>
            <person name="Wu L."/>
            <person name="Ma J."/>
        </authorList>
    </citation>
    <scope>NUCLEOTIDE SEQUENCE [LARGE SCALE GENOMIC DNA]</scope>
    <source>
        <strain evidence="5">CGMCC 1.6375</strain>
    </source>
</reference>
<dbReference type="Gene3D" id="3.40.630.30">
    <property type="match status" value="1"/>
</dbReference>
<gene>
    <name evidence="4" type="ORF">GCM10010967_12140</name>
</gene>
<protein>
    <submittedName>
        <fullName evidence="4">N-acetyltransferase GCN5</fullName>
    </submittedName>
</protein>
<keyword evidence="3" id="KW-0012">Acyltransferase</keyword>
<accession>A0ABQ2HIR7</accession>
<proteinExistence type="predicted"/>